<dbReference type="Proteomes" id="UP001060070">
    <property type="component" value="Chromosome"/>
</dbReference>
<dbReference type="CDD" id="cd07067">
    <property type="entry name" value="HP_PGM_like"/>
    <property type="match status" value="1"/>
</dbReference>
<dbReference type="SMART" id="SM00855">
    <property type="entry name" value="PGAM"/>
    <property type="match status" value="1"/>
</dbReference>
<sequence>MTTTFFLIRHAAHENVGSYLAGRMDGVCLGDAGKAQATQLGCRMAREPIVAILCSPRERTRETALPVALACGVGEIAICAELDEIDFGDWSGKTFDELNGDASWRAWNDQRQVARTPSGETMHDVQQRVVAVMNAVHEKHQNQCVALVSHADVIKAAVCKVLGLPAGDCFRFDIDPASITTIVSGDWGAKLIRLNEVA</sequence>
<gene>
    <name evidence="1" type="ORF">LRP29_29055</name>
</gene>
<evidence type="ECO:0000313" key="1">
    <source>
        <dbReference type="EMBL" id="UTU51466.1"/>
    </source>
</evidence>
<protein>
    <submittedName>
        <fullName evidence="1">Histidine phosphatase family protein</fullName>
    </submittedName>
</protein>
<reference evidence="1 2" key="1">
    <citation type="journal article" date="2022" name="Microbiol. Resour. Announc.">
        <title>Complete Genome Sequence of Mesorhizobium ciceri Strain R30, a Rhizobium Used as a Commercial Inoculant for Chickpea in Argentina.</title>
        <authorList>
            <person name="Foresto E."/>
            <person name="Revale S."/>
            <person name="Primo E."/>
            <person name="Nievas F."/>
            <person name="Carezzano E."/>
            <person name="Puente M."/>
            <person name="Alzari P."/>
            <person name="Mart M."/>
            <person name="Ben-Assaya M."/>
            <person name="Mornico D."/>
            <person name="Santoro M."/>
            <person name="Mart F."/>
            <person name="Giordano W."/>
            <person name="Bogino P."/>
        </authorList>
    </citation>
    <scope>NUCLEOTIDE SEQUENCE [LARGE SCALE GENOMIC DNA]</scope>
    <source>
        <strain evidence="1 2">R30</strain>
    </source>
</reference>
<dbReference type="EMBL" id="CP088147">
    <property type="protein sequence ID" value="UTU51466.1"/>
    <property type="molecule type" value="Genomic_DNA"/>
</dbReference>
<dbReference type="GO" id="GO:0005737">
    <property type="term" value="C:cytoplasm"/>
    <property type="evidence" value="ECO:0007669"/>
    <property type="project" value="TreeGrafter"/>
</dbReference>
<dbReference type="InterPro" id="IPR029033">
    <property type="entry name" value="His_PPase_superfam"/>
</dbReference>
<dbReference type="SUPFAM" id="SSF53254">
    <property type="entry name" value="Phosphoglycerate mutase-like"/>
    <property type="match status" value="1"/>
</dbReference>
<dbReference type="PANTHER" id="PTHR48100:SF1">
    <property type="entry name" value="HISTIDINE PHOSPHATASE FAMILY PROTEIN-RELATED"/>
    <property type="match status" value="1"/>
</dbReference>
<proteinExistence type="predicted"/>
<dbReference type="Gene3D" id="3.40.50.1240">
    <property type="entry name" value="Phosphoglycerate mutase-like"/>
    <property type="match status" value="1"/>
</dbReference>
<organism evidence="1 2">
    <name type="scientific">Mesorhizobium ciceri</name>
    <dbReference type="NCBI Taxonomy" id="39645"/>
    <lineage>
        <taxon>Bacteria</taxon>
        <taxon>Pseudomonadati</taxon>
        <taxon>Pseudomonadota</taxon>
        <taxon>Alphaproteobacteria</taxon>
        <taxon>Hyphomicrobiales</taxon>
        <taxon>Phyllobacteriaceae</taxon>
        <taxon>Mesorhizobium</taxon>
    </lineage>
</organism>
<dbReference type="Pfam" id="PF00300">
    <property type="entry name" value="His_Phos_1"/>
    <property type="match status" value="1"/>
</dbReference>
<dbReference type="AlphaFoldDB" id="A0AB38T917"/>
<dbReference type="RefSeq" id="WP_024502359.1">
    <property type="nucleotide sequence ID" value="NZ_CP088147.1"/>
</dbReference>
<dbReference type="PANTHER" id="PTHR48100">
    <property type="entry name" value="BROAD-SPECIFICITY PHOSPHATASE YOR283W-RELATED"/>
    <property type="match status" value="1"/>
</dbReference>
<name>A0AB38T917_9HYPH</name>
<keyword evidence="2" id="KW-1185">Reference proteome</keyword>
<evidence type="ECO:0000313" key="2">
    <source>
        <dbReference type="Proteomes" id="UP001060070"/>
    </source>
</evidence>
<dbReference type="InterPro" id="IPR050275">
    <property type="entry name" value="PGM_Phosphatase"/>
</dbReference>
<dbReference type="InterPro" id="IPR013078">
    <property type="entry name" value="His_Pase_superF_clade-1"/>
</dbReference>
<accession>A0AB38T917</accession>
<dbReference type="GO" id="GO:0016791">
    <property type="term" value="F:phosphatase activity"/>
    <property type="evidence" value="ECO:0007669"/>
    <property type="project" value="TreeGrafter"/>
</dbReference>